<reference evidence="4" key="1">
    <citation type="submission" date="2013-02" db="EMBL/GenBank/DDBJ databases">
        <authorList>
            <person name="Hughes D."/>
        </authorList>
    </citation>
    <scope>NUCLEOTIDE SEQUENCE</scope>
    <source>
        <strain>Durham</strain>
        <strain evidence="4">NC isolate 2 -- Noor lab</strain>
    </source>
</reference>
<evidence type="ECO:0000313" key="3">
    <source>
        <dbReference type="EnsemblMetazoa" id="MESCA002534-PA"/>
    </source>
</evidence>
<dbReference type="EMBL" id="CAQQ02016377">
    <property type="status" value="NOT_ANNOTATED_CDS"/>
    <property type="molecule type" value="Genomic_DNA"/>
</dbReference>
<dbReference type="EMBL" id="CAQQ02016374">
    <property type="status" value="NOT_ANNOTATED_CDS"/>
    <property type="molecule type" value="Genomic_DNA"/>
</dbReference>
<organism evidence="3 4">
    <name type="scientific">Megaselia scalaris</name>
    <name type="common">Humpbacked fly</name>
    <name type="synonym">Phora scalaris</name>
    <dbReference type="NCBI Taxonomy" id="36166"/>
    <lineage>
        <taxon>Eukaryota</taxon>
        <taxon>Metazoa</taxon>
        <taxon>Ecdysozoa</taxon>
        <taxon>Arthropoda</taxon>
        <taxon>Hexapoda</taxon>
        <taxon>Insecta</taxon>
        <taxon>Pterygota</taxon>
        <taxon>Neoptera</taxon>
        <taxon>Endopterygota</taxon>
        <taxon>Diptera</taxon>
        <taxon>Brachycera</taxon>
        <taxon>Muscomorpha</taxon>
        <taxon>Platypezoidea</taxon>
        <taxon>Phoridae</taxon>
        <taxon>Megaseliini</taxon>
        <taxon>Megaselia</taxon>
    </lineage>
</organism>
<feature type="domain" description="Core Histone H2A/H2B/H3" evidence="2">
    <location>
        <begin position="2"/>
        <end position="37"/>
    </location>
</feature>
<evidence type="ECO:0000313" key="4">
    <source>
        <dbReference type="Proteomes" id="UP000015102"/>
    </source>
</evidence>
<evidence type="ECO:0000259" key="2">
    <source>
        <dbReference type="Pfam" id="PF00125"/>
    </source>
</evidence>
<dbReference type="GO" id="GO:0000786">
    <property type="term" value="C:nucleosome"/>
    <property type="evidence" value="ECO:0007669"/>
    <property type="project" value="InterPro"/>
</dbReference>
<dbReference type="GO" id="GO:0030527">
    <property type="term" value="F:structural constituent of chromatin"/>
    <property type="evidence" value="ECO:0007669"/>
    <property type="project" value="InterPro"/>
</dbReference>
<dbReference type="EMBL" id="CAQQ02016375">
    <property type="status" value="NOT_ANNOTATED_CDS"/>
    <property type="molecule type" value="Genomic_DNA"/>
</dbReference>
<dbReference type="EnsemblMetazoa" id="MESCA002534-RA">
    <property type="protein sequence ID" value="MESCA002534-PA"/>
    <property type="gene ID" value="MESCA002534"/>
</dbReference>
<protein>
    <recommendedName>
        <fullName evidence="2">Core Histone H2A/H2B/H3 domain-containing protein</fullName>
    </recommendedName>
</protein>
<dbReference type="STRING" id="36166.T1GGL2"/>
<dbReference type="PANTHER" id="PTHR11426">
    <property type="entry name" value="HISTONE H3"/>
    <property type="match status" value="1"/>
</dbReference>
<dbReference type="Pfam" id="PF00125">
    <property type="entry name" value="Histone"/>
    <property type="match status" value="1"/>
</dbReference>
<dbReference type="InterPro" id="IPR007125">
    <property type="entry name" value="H2A/H2B/H3"/>
</dbReference>
<dbReference type="GO" id="GO:0003677">
    <property type="term" value="F:DNA binding"/>
    <property type="evidence" value="ECO:0007669"/>
    <property type="project" value="InterPro"/>
</dbReference>
<dbReference type="Gene3D" id="1.10.20.10">
    <property type="entry name" value="Histone, subunit A"/>
    <property type="match status" value="1"/>
</dbReference>
<comment type="similarity">
    <text evidence="1">Belongs to the histone H3 family.</text>
</comment>
<dbReference type="GO" id="GO:0046982">
    <property type="term" value="F:protein heterodimerization activity"/>
    <property type="evidence" value="ECO:0007669"/>
    <property type="project" value="InterPro"/>
</dbReference>
<name>T1GGL2_MEGSC</name>
<proteinExistence type="inferred from homology"/>
<dbReference type="Proteomes" id="UP000015102">
    <property type="component" value="Unassembled WGS sequence"/>
</dbReference>
<dbReference type="EMBL" id="CAQQ02016376">
    <property type="status" value="NOT_ANNOTATED_CDS"/>
    <property type="molecule type" value="Genomic_DNA"/>
</dbReference>
<dbReference type="InterPro" id="IPR000164">
    <property type="entry name" value="Histone_H3/CENP-A"/>
</dbReference>
<evidence type="ECO:0000256" key="1">
    <source>
        <dbReference type="ARBA" id="ARBA00010343"/>
    </source>
</evidence>
<dbReference type="InterPro" id="IPR009072">
    <property type="entry name" value="Histone-fold"/>
</dbReference>
<reference evidence="3" key="2">
    <citation type="submission" date="2015-06" db="UniProtKB">
        <authorList>
            <consortium name="EnsemblMetazoa"/>
        </authorList>
    </citation>
    <scope>IDENTIFICATION</scope>
</reference>
<dbReference type="HOGENOM" id="CLU_2415777_0_0_1"/>
<accession>T1GGL2</accession>
<dbReference type="AlphaFoldDB" id="T1GGL2"/>
<sequence length="92" mass="10680">MPFQRLVREIAQYFKTDLRFQSSAVMDLQEASRSLFEFKNQMSDDVISGYVWSRSPFTSLRYSAWVFTSNIVPSILSLLKYGTLYLLVPLAL</sequence>
<dbReference type="SUPFAM" id="SSF47113">
    <property type="entry name" value="Histone-fold"/>
    <property type="match status" value="1"/>
</dbReference>
<dbReference type="PROSITE" id="PS00959">
    <property type="entry name" value="HISTONE_H3_2"/>
    <property type="match status" value="1"/>
</dbReference>
<keyword evidence="4" id="KW-1185">Reference proteome</keyword>